<keyword evidence="2" id="KW-1185">Reference proteome</keyword>
<gene>
    <name evidence="1" type="ORF">RM543_03190</name>
</gene>
<reference evidence="1 2" key="1">
    <citation type="submission" date="2023-09" db="EMBL/GenBank/DDBJ databases">
        <authorList>
            <person name="Rey-Velasco X."/>
        </authorList>
    </citation>
    <scope>NUCLEOTIDE SEQUENCE [LARGE SCALE GENOMIC DNA]</scope>
    <source>
        <strain evidence="1 2">F158</strain>
    </source>
</reference>
<accession>A0ABU3DDA6</accession>
<name>A0ABU3DDA6_9RHOB</name>
<dbReference type="EMBL" id="JAVRHL010000001">
    <property type="protein sequence ID" value="MDT0681677.1"/>
    <property type="molecule type" value="Genomic_DNA"/>
</dbReference>
<evidence type="ECO:0000313" key="1">
    <source>
        <dbReference type="EMBL" id="MDT0681677.1"/>
    </source>
</evidence>
<organism evidence="1 2">
    <name type="scientific">Tropicimonas omnivorans</name>
    <dbReference type="NCBI Taxonomy" id="3075590"/>
    <lineage>
        <taxon>Bacteria</taxon>
        <taxon>Pseudomonadati</taxon>
        <taxon>Pseudomonadota</taxon>
        <taxon>Alphaproteobacteria</taxon>
        <taxon>Rhodobacterales</taxon>
        <taxon>Roseobacteraceae</taxon>
        <taxon>Tropicimonas</taxon>
    </lineage>
</organism>
<comment type="caution">
    <text evidence="1">The sequence shown here is derived from an EMBL/GenBank/DDBJ whole genome shotgun (WGS) entry which is preliminary data.</text>
</comment>
<evidence type="ECO:0008006" key="3">
    <source>
        <dbReference type="Google" id="ProtNLM"/>
    </source>
</evidence>
<dbReference type="SUPFAM" id="SSF158791">
    <property type="entry name" value="MgtE N-terminal domain-like"/>
    <property type="match status" value="1"/>
</dbReference>
<dbReference type="RefSeq" id="WP_311689446.1">
    <property type="nucleotide sequence ID" value="NZ_JAVRHL010000001.1"/>
</dbReference>
<dbReference type="Proteomes" id="UP001265259">
    <property type="component" value="Unassembled WGS sequence"/>
</dbReference>
<proteinExistence type="predicted"/>
<sequence length="189" mass="19824">MSRWWKPRRGALVMIAVLFSAGAAVRLMGHADVIARAAFASDGEAASDDLCTPQPAIAELLADLKARGDELDAREETLTGRAAEIAVAEEELAVSLQRLTEAEQALQDTIAAADGAMESDVDRLVRVYEAMKPAEAAGLFEAMEVSFAAGFLARMNAESAAAIMSGLPPEMAYAVSLSLAGRNAGVPTE</sequence>
<evidence type="ECO:0000313" key="2">
    <source>
        <dbReference type="Proteomes" id="UP001265259"/>
    </source>
</evidence>
<protein>
    <recommendedName>
        <fullName evidence="3">Flagellar motility protein MotE, a chaperone for MotC folding</fullName>
    </recommendedName>
</protein>